<dbReference type="Pfam" id="PF04520">
    <property type="entry name" value="Senescence_reg"/>
    <property type="match status" value="1"/>
</dbReference>
<dbReference type="PANTHER" id="PTHR46525:SF6">
    <property type="entry name" value="ARABIDOPSIS THALIANA GENOMIC DNA, CHROMOSOME 5, P1 CLONE:MOK16"/>
    <property type="match status" value="1"/>
</dbReference>
<gene>
    <name evidence="3" type="ORF">FNV43_RR16742</name>
</gene>
<dbReference type="Proteomes" id="UP000796880">
    <property type="component" value="Unassembled WGS sequence"/>
</dbReference>
<sequence length="178" mass="20519">MASKNIFHARQNYIFPTPSSISDSKIGAVDGLYEFDESDVWSNNNNNNNQVSAFETTKKCIPSSKKLSGRKMMMSERKSSAAAVTSESLPVNIPDWSKILKDEYKEQVQRQRDHYQSDEDFDEDDEDHQRGYRMPPHEYLARKRGASLSVHEGIGRTLKGRDLRRVRNAIWKKTGFED</sequence>
<evidence type="ECO:0000256" key="1">
    <source>
        <dbReference type="ARBA" id="ARBA00034773"/>
    </source>
</evidence>
<comment type="similarity">
    <text evidence="1">Belongs to the senescence regulator S40 family.</text>
</comment>
<dbReference type="OrthoDB" id="1917735at2759"/>
<dbReference type="GO" id="GO:0010150">
    <property type="term" value="P:leaf senescence"/>
    <property type="evidence" value="ECO:0007669"/>
    <property type="project" value="UniProtKB-ARBA"/>
</dbReference>
<evidence type="ECO:0008006" key="5">
    <source>
        <dbReference type="Google" id="ProtNLM"/>
    </source>
</evidence>
<organism evidence="3 4">
    <name type="scientific">Rhamnella rubrinervis</name>
    <dbReference type="NCBI Taxonomy" id="2594499"/>
    <lineage>
        <taxon>Eukaryota</taxon>
        <taxon>Viridiplantae</taxon>
        <taxon>Streptophyta</taxon>
        <taxon>Embryophyta</taxon>
        <taxon>Tracheophyta</taxon>
        <taxon>Spermatophyta</taxon>
        <taxon>Magnoliopsida</taxon>
        <taxon>eudicotyledons</taxon>
        <taxon>Gunneridae</taxon>
        <taxon>Pentapetalae</taxon>
        <taxon>rosids</taxon>
        <taxon>fabids</taxon>
        <taxon>Rosales</taxon>
        <taxon>Rhamnaceae</taxon>
        <taxon>rhamnoid group</taxon>
        <taxon>Rhamneae</taxon>
        <taxon>Rhamnella</taxon>
    </lineage>
</organism>
<comment type="caution">
    <text evidence="3">The sequence shown here is derived from an EMBL/GenBank/DDBJ whole genome shotgun (WGS) entry which is preliminary data.</text>
</comment>
<evidence type="ECO:0000313" key="4">
    <source>
        <dbReference type="Proteomes" id="UP000796880"/>
    </source>
</evidence>
<feature type="region of interest" description="Disordered" evidence="2">
    <location>
        <begin position="107"/>
        <end position="144"/>
    </location>
</feature>
<feature type="compositionally biased region" description="Basic and acidic residues" evidence="2">
    <location>
        <begin position="127"/>
        <end position="141"/>
    </location>
</feature>
<dbReference type="InterPro" id="IPR007608">
    <property type="entry name" value="Senescence_reg_S40"/>
</dbReference>
<dbReference type="AlphaFoldDB" id="A0A8K0GZD4"/>
<keyword evidence="4" id="KW-1185">Reference proteome</keyword>
<protein>
    <recommendedName>
        <fullName evidence="5">Senescence regulator</fullName>
    </recommendedName>
</protein>
<proteinExistence type="inferred from homology"/>
<reference evidence="3" key="1">
    <citation type="submission" date="2020-03" db="EMBL/GenBank/DDBJ databases">
        <title>A high-quality chromosome-level genome assembly of a woody plant with both climbing and erect habits, Rhamnella rubrinervis.</title>
        <authorList>
            <person name="Lu Z."/>
            <person name="Yang Y."/>
            <person name="Zhu X."/>
            <person name="Sun Y."/>
        </authorList>
    </citation>
    <scope>NUCLEOTIDE SEQUENCE</scope>
    <source>
        <strain evidence="3">BYM</strain>
        <tissue evidence="3">Leaf</tissue>
    </source>
</reference>
<evidence type="ECO:0000256" key="2">
    <source>
        <dbReference type="SAM" id="MobiDB-lite"/>
    </source>
</evidence>
<dbReference type="EMBL" id="VOIH02000007">
    <property type="protein sequence ID" value="KAF3442824.1"/>
    <property type="molecule type" value="Genomic_DNA"/>
</dbReference>
<accession>A0A8K0GZD4</accession>
<evidence type="ECO:0000313" key="3">
    <source>
        <dbReference type="EMBL" id="KAF3442824.1"/>
    </source>
</evidence>
<feature type="region of interest" description="Disordered" evidence="2">
    <location>
        <begin position="66"/>
        <end position="87"/>
    </location>
</feature>
<dbReference type="PANTHER" id="PTHR46525">
    <property type="entry name" value="EMB|CAB72159.1"/>
    <property type="match status" value="1"/>
</dbReference>
<feature type="compositionally biased region" description="Basic and acidic residues" evidence="2">
    <location>
        <begin position="107"/>
        <end position="117"/>
    </location>
</feature>
<name>A0A8K0GZD4_9ROSA</name>